<keyword evidence="2" id="KW-1185">Reference proteome</keyword>
<dbReference type="AlphaFoldDB" id="A0A4S2KBA8"/>
<name>A0A4S2KBA8_9HYME</name>
<gene>
    <name evidence="1" type="ORF">DBV15_09911</name>
</gene>
<dbReference type="STRING" id="300112.A0A4S2KBA8"/>
<dbReference type="EMBL" id="QBLH01002863">
    <property type="protein sequence ID" value="TGZ46523.1"/>
    <property type="molecule type" value="Genomic_DNA"/>
</dbReference>
<reference evidence="1 2" key="1">
    <citation type="journal article" date="2019" name="Philos. Trans. R. Soc. Lond., B, Biol. Sci.">
        <title>Ant behaviour and brain gene expression of defending hosts depend on the ecological success of the intruding social parasite.</title>
        <authorList>
            <person name="Kaur R."/>
            <person name="Stoldt M."/>
            <person name="Jongepier E."/>
            <person name="Feldmeyer B."/>
            <person name="Menzel F."/>
            <person name="Bornberg-Bauer E."/>
            <person name="Foitzik S."/>
        </authorList>
    </citation>
    <scope>NUCLEOTIDE SEQUENCE [LARGE SCALE GENOMIC DNA]</scope>
    <source>
        <tissue evidence="1">Whole body</tissue>
    </source>
</reference>
<sequence length="136" mass="15510">MFLYHLKLKDLARMSFQWYTTAPASAKKNIAFGEQQLYKTLNLVAQKAVLHYNVFKSLSRLKRKPVVERGSLQTVLVTEEILGVVRRHGASVVAFMVNFANTPDTAVDSRIRMNIPEQLIVYVLSAFRDAGRIARR</sequence>
<evidence type="ECO:0000313" key="2">
    <source>
        <dbReference type="Proteomes" id="UP000310200"/>
    </source>
</evidence>
<protein>
    <submittedName>
        <fullName evidence="1">Maltase</fullName>
    </submittedName>
</protein>
<organism evidence="1 2">
    <name type="scientific">Temnothorax longispinosus</name>
    <dbReference type="NCBI Taxonomy" id="300112"/>
    <lineage>
        <taxon>Eukaryota</taxon>
        <taxon>Metazoa</taxon>
        <taxon>Ecdysozoa</taxon>
        <taxon>Arthropoda</taxon>
        <taxon>Hexapoda</taxon>
        <taxon>Insecta</taxon>
        <taxon>Pterygota</taxon>
        <taxon>Neoptera</taxon>
        <taxon>Endopterygota</taxon>
        <taxon>Hymenoptera</taxon>
        <taxon>Apocrita</taxon>
        <taxon>Aculeata</taxon>
        <taxon>Formicoidea</taxon>
        <taxon>Formicidae</taxon>
        <taxon>Myrmicinae</taxon>
        <taxon>Temnothorax</taxon>
    </lineage>
</organism>
<evidence type="ECO:0000313" key="1">
    <source>
        <dbReference type="EMBL" id="TGZ46523.1"/>
    </source>
</evidence>
<proteinExistence type="predicted"/>
<comment type="caution">
    <text evidence="1">The sequence shown here is derived from an EMBL/GenBank/DDBJ whole genome shotgun (WGS) entry which is preliminary data.</text>
</comment>
<dbReference type="Proteomes" id="UP000310200">
    <property type="component" value="Unassembled WGS sequence"/>
</dbReference>
<accession>A0A4S2KBA8</accession>